<keyword evidence="2" id="KW-1185">Reference proteome</keyword>
<evidence type="ECO:0000313" key="1">
    <source>
        <dbReference type="EMBL" id="KAF1985668.1"/>
    </source>
</evidence>
<proteinExistence type="predicted"/>
<accession>A0A6G1GY60</accession>
<reference evidence="1" key="1">
    <citation type="journal article" date="2020" name="Stud. Mycol.">
        <title>101 Dothideomycetes genomes: a test case for predicting lifestyles and emergence of pathogens.</title>
        <authorList>
            <person name="Haridas S."/>
            <person name="Albert R."/>
            <person name="Binder M."/>
            <person name="Bloem J."/>
            <person name="Labutti K."/>
            <person name="Salamov A."/>
            <person name="Andreopoulos B."/>
            <person name="Baker S."/>
            <person name="Barry K."/>
            <person name="Bills G."/>
            <person name="Bluhm B."/>
            <person name="Cannon C."/>
            <person name="Castanera R."/>
            <person name="Culley D."/>
            <person name="Daum C."/>
            <person name="Ezra D."/>
            <person name="Gonzalez J."/>
            <person name="Henrissat B."/>
            <person name="Kuo A."/>
            <person name="Liang C."/>
            <person name="Lipzen A."/>
            <person name="Lutzoni F."/>
            <person name="Magnuson J."/>
            <person name="Mondo S."/>
            <person name="Nolan M."/>
            <person name="Ohm R."/>
            <person name="Pangilinan J."/>
            <person name="Park H.-J."/>
            <person name="Ramirez L."/>
            <person name="Alfaro M."/>
            <person name="Sun H."/>
            <person name="Tritt A."/>
            <person name="Yoshinaga Y."/>
            <person name="Zwiers L.-H."/>
            <person name="Turgeon B."/>
            <person name="Goodwin S."/>
            <person name="Spatafora J."/>
            <person name="Crous P."/>
            <person name="Grigoriev I."/>
        </authorList>
    </citation>
    <scope>NUCLEOTIDE SEQUENCE</scope>
    <source>
        <strain evidence="1">CBS 113979</strain>
    </source>
</reference>
<dbReference type="EMBL" id="ML977161">
    <property type="protein sequence ID" value="KAF1985668.1"/>
    <property type="molecule type" value="Genomic_DNA"/>
</dbReference>
<name>A0A6G1GY60_9PEZI</name>
<organism evidence="1 2">
    <name type="scientific">Aulographum hederae CBS 113979</name>
    <dbReference type="NCBI Taxonomy" id="1176131"/>
    <lineage>
        <taxon>Eukaryota</taxon>
        <taxon>Fungi</taxon>
        <taxon>Dikarya</taxon>
        <taxon>Ascomycota</taxon>
        <taxon>Pezizomycotina</taxon>
        <taxon>Dothideomycetes</taxon>
        <taxon>Pleosporomycetidae</taxon>
        <taxon>Aulographales</taxon>
        <taxon>Aulographaceae</taxon>
    </lineage>
</organism>
<sequence>MKLVPAIKHCGTWLESRTQLFHGEVFSEQAEFSPTPHLHLHFRHELHLHISLFNSILLHPNTSPQLVLLILTRTTKLHRLRHLESLTQITKGTPPLASRSSNPPAALGRDPKCSPLSIFEGCGCARGQMRARVRVRDVLGEARGEEVGKWWEGGK</sequence>
<dbReference type="Proteomes" id="UP000800041">
    <property type="component" value="Unassembled WGS sequence"/>
</dbReference>
<dbReference type="AlphaFoldDB" id="A0A6G1GY60"/>
<protein>
    <submittedName>
        <fullName evidence="1">Uncharacterized protein</fullName>
    </submittedName>
</protein>
<gene>
    <name evidence="1" type="ORF">K402DRAFT_105712</name>
</gene>
<evidence type="ECO:0000313" key="2">
    <source>
        <dbReference type="Proteomes" id="UP000800041"/>
    </source>
</evidence>